<dbReference type="KEGG" id="hde:HDEF_0872"/>
<sequence>MLMSSFVLPHIGTPFSSYACRGAFYLSQAETNIQEKLIE</sequence>
<organism evidence="1 2">
    <name type="scientific">Hamiltonella defensa subsp. Acyrthosiphon pisum (strain 5AT)</name>
    <dbReference type="NCBI Taxonomy" id="572265"/>
    <lineage>
        <taxon>Bacteria</taxon>
        <taxon>Pseudomonadati</taxon>
        <taxon>Pseudomonadota</taxon>
        <taxon>Gammaproteobacteria</taxon>
        <taxon>Enterobacterales</taxon>
        <taxon>Enterobacteriaceae</taxon>
        <taxon>aphid secondary symbionts</taxon>
        <taxon>Candidatus Williamhamiltonella</taxon>
    </lineage>
</organism>
<name>C4K4U8_HAMD5</name>
<dbReference type="HOGENOM" id="CLU_3310700_0_0_6"/>
<dbReference type="AlphaFoldDB" id="C4K4U8"/>
<accession>C4K4U8</accession>
<keyword evidence="2" id="KW-1185">Reference proteome</keyword>
<dbReference type="EMBL" id="CP001277">
    <property type="protein sequence ID" value="ACQ67591.1"/>
    <property type="molecule type" value="Genomic_DNA"/>
</dbReference>
<proteinExistence type="predicted"/>
<protein>
    <submittedName>
        <fullName evidence="1">Uncharacterized protein</fullName>
    </submittedName>
</protein>
<evidence type="ECO:0000313" key="2">
    <source>
        <dbReference type="Proteomes" id="UP000002334"/>
    </source>
</evidence>
<dbReference type="Proteomes" id="UP000002334">
    <property type="component" value="Chromosome"/>
</dbReference>
<evidence type="ECO:0000313" key="1">
    <source>
        <dbReference type="EMBL" id="ACQ67591.1"/>
    </source>
</evidence>
<reference evidence="1 2" key="1">
    <citation type="journal article" date="2009" name="Proc. Natl. Acad. Sci. U.S.A.">
        <title>Hamiltonella defensa, genome evolution of protective bacterial endosymbiont from pathogenic ancestors.</title>
        <authorList>
            <person name="Degnan P.H."/>
            <person name="Yu Y."/>
            <person name="Sisneros N."/>
            <person name="Wing R.A."/>
            <person name="Moran N.A."/>
        </authorList>
    </citation>
    <scope>NUCLEOTIDE SEQUENCE [LARGE SCALE GENOMIC DNA]</scope>
    <source>
        <strain evidence="2">5AT</strain>
    </source>
</reference>
<gene>
    <name evidence="1" type="ordered locus">HDEF_0872</name>
</gene>